<organism evidence="3 4">
    <name type="scientific">Lentinus tigrinus ALCF2SS1-6</name>
    <dbReference type="NCBI Taxonomy" id="1328759"/>
    <lineage>
        <taxon>Eukaryota</taxon>
        <taxon>Fungi</taxon>
        <taxon>Dikarya</taxon>
        <taxon>Basidiomycota</taxon>
        <taxon>Agaricomycotina</taxon>
        <taxon>Agaricomycetes</taxon>
        <taxon>Polyporales</taxon>
        <taxon>Polyporaceae</taxon>
        <taxon>Lentinus</taxon>
    </lineage>
</organism>
<feature type="signal peptide" evidence="2">
    <location>
        <begin position="1"/>
        <end position="15"/>
    </location>
</feature>
<evidence type="ECO:0000313" key="3">
    <source>
        <dbReference type="EMBL" id="RPD62749.1"/>
    </source>
</evidence>
<feature type="chain" id="PRO_5022979901" description="Ser-Thr-rich glycosyl-phosphatidyl-inositol-anchored membrane family-domain-containing protein" evidence="2">
    <location>
        <begin position="16"/>
        <end position="222"/>
    </location>
</feature>
<evidence type="ECO:0008006" key="5">
    <source>
        <dbReference type="Google" id="ProtNLM"/>
    </source>
</evidence>
<keyword evidence="4" id="KW-1185">Reference proteome</keyword>
<dbReference type="InterPro" id="IPR052982">
    <property type="entry name" value="SRP1/TIP1-like"/>
</dbReference>
<sequence>MILSVLLLAVTAVYGHVLVPRADPDLPTITVPGSQSRWTPGQVETIEWVTKDLNLRGLNGTVFMGYFQSDGTTFLWEDEPLAQNVSLADGAVNVRCPFNLPSGDLYFISLTVDGSSTPNLSAGFVIQATNESSTALPSLLSTSGNVPSATITRTSVIGTIPAATTSSSSSSGTSSTSTSSTSSSAAPSATGGSNGGSRNFSGCGTFAIALTGVLAGAIGIWY</sequence>
<proteinExistence type="predicted"/>
<keyword evidence="2" id="KW-0732">Signal</keyword>
<dbReference type="AlphaFoldDB" id="A0A5C2SHZ6"/>
<evidence type="ECO:0000256" key="1">
    <source>
        <dbReference type="SAM" id="MobiDB-lite"/>
    </source>
</evidence>
<reference evidence="3" key="1">
    <citation type="journal article" date="2018" name="Genome Biol. Evol.">
        <title>Genomics and development of Lentinus tigrinus, a white-rot wood-decaying mushroom with dimorphic fruiting bodies.</title>
        <authorList>
            <person name="Wu B."/>
            <person name="Xu Z."/>
            <person name="Knudson A."/>
            <person name="Carlson A."/>
            <person name="Chen N."/>
            <person name="Kovaka S."/>
            <person name="LaButti K."/>
            <person name="Lipzen A."/>
            <person name="Pennachio C."/>
            <person name="Riley R."/>
            <person name="Schakwitz W."/>
            <person name="Umezawa K."/>
            <person name="Ohm R.A."/>
            <person name="Grigoriev I.V."/>
            <person name="Nagy L.G."/>
            <person name="Gibbons J."/>
            <person name="Hibbett D."/>
        </authorList>
    </citation>
    <scope>NUCLEOTIDE SEQUENCE [LARGE SCALE GENOMIC DNA]</scope>
    <source>
        <strain evidence="3">ALCF2SS1-6</strain>
    </source>
</reference>
<name>A0A5C2SHZ6_9APHY</name>
<protein>
    <recommendedName>
        <fullName evidence="5">Ser-Thr-rich glycosyl-phosphatidyl-inositol-anchored membrane family-domain-containing protein</fullName>
    </recommendedName>
</protein>
<dbReference type="PANTHER" id="PTHR40633">
    <property type="entry name" value="MATRIX PROTEIN, PUTATIVE (AFU_ORTHOLOGUE AFUA_8G05410)-RELATED"/>
    <property type="match status" value="1"/>
</dbReference>
<dbReference type="OrthoDB" id="2754711at2759"/>
<dbReference type="Proteomes" id="UP000313359">
    <property type="component" value="Unassembled WGS sequence"/>
</dbReference>
<dbReference type="EMBL" id="ML122258">
    <property type="protein sequence ID" value="RPD62749.1"/>
    <property type="molecule type" value="Genomic_DNA"/>
</dbReference>
<evidence type="ECO:0000256" key="2">
    <source>
        <dbReference type="SAM" id="SignalP"/>
    </source>
</evidence>
<dbReference type="PANTHER" id="PTHR40633:SF1">
    <property type="entry name" value="GPI ANCHORED SERINE-THREONINE RICH PROTEIN (AFU_ORTHOLOGUE AFUA_1G03630)"/>
    <property type="match status" value="1"/>
</dbReference>
<gene>
    <name evidence="3" type="ORF">L227DRAFT_599538</name>
</gene>
<dbReference type="STRING" id="1328759.A0A5C2SHZ6"/>
<accession>A0A5C2SHZ6</accession>
<evidence type="ECO:0000313" key="4">
    <source>
        <dbReference type="Proteomes" id="UP000313359"/>
    </source>
</evidence>
<feature type="region of interest" description="Disordered" evidence="1">
    <location>
        <begin position="162"/>
        <end position="194"/>
    </location>
</feature>